<dbReference type="OrthoDB" id="9799878at2"/>
<dbReference type="Gene3D" id="2.120.10.30">
    <property type="entry name" value="TolB, C-terminal domain"/>
    <property type="match status" value="1"/>
</dbReference>
<dbReference type="PANTHER" id="PTHR36842">
    <property type="entry name" value="PROTEIN TOLB HOMOLOG"/>
    <property type="match status" value="1"/>
</dbReference>
<dbReference type="PANTHER" id="PTHR36842:SF1">
    <property type="entry name" value="PROTEIN TOLB"/>
    <property type="match status" value="1"/>
</dbReference>
<dbReference type="EMBL" id="SDHZ01000001">
    <property type="protein sequence ID" value="RXK86653.1"/>
    <property type="molecule type" value="Genomic_DNA"/>
</dbReference>
<dbReference type="AlphaFoldDB" id="A0A4Q1DDB4"/>
<evidence type="ECO:0000256" key="1">
    <source>
        <dbReference type="SAM" id="SignalP"/>
    </source>
</evidence>
<evidence type="ECO:0000313" key="3">
    <source>
        <dbReference type="Proteomes" id="UP000290545"/>
    </source>
</evidence>
<accession>A0A4Q1DDB4</accession>
<keyword evidence="3" id="KW-1185">Reference proteome</keyword>
<organism evidence="2 3">
    <name type="scientific">Filimonas effusa</name>
    <dbReference type="NCBI Taxonomy" id="2508721"/>
    <lineage>
        <taxon>Bacteria</taxon>
        <taxon>Pseudomonadati</taxon>
        <taxon>Bacteroidota</taxon>
        <taxon>Chitinophagia</taxon>
        <taxon>Chitinophagales</taxon>
        <taxon>Chitinophagaceae</taxon>
        <taxon>Filimonas</taxon>
    </lineage>
</organism>
<dbReference type="InterPro" id="IPR011042">
    <property type="entry name" value="6-blade_b-propeller_TolB-like"/>
</dbReference>
<sequence>MYFRSGFLVAACLFVGQSIAQTFGGNPASVKWKQINTDTVRIIFPSGLDSVAQRVAAITHYLQKHQPASIGSHTRKIDIVLQNEITYSNGYVGLGPYRSEFYLAPPQNPLELGAQAWADNLAIHEFRHIQQYGNFRHGISKLMSVLFGQDGQAVANGAAVPDWFFEGDAVYQETMVSKQGRGRLPAFFNGYKSLLFGNRQYSYMKLRNGSLRQYVPDHYRLGYLLVAYGRDKYGDDFWHRVTQDAVRFKPLFYPFQGAVRRHAGISYEQFVKDAMSYYQERWKLQPSDSIRWLTGVRKKEVVNYQYPYVTDDGGVIALRNSSRSIPAFYERKEDGTERKIAVRDIANDNYFSYHNNKLVYAAWQPHVRWGYQEYSVIRVLDVATGRSKVVTRKTRYFAPDMAHDGRYIVAAEFSAGQESSIVLMDSSGNTLRNLKNRAGYVYSYPKFSADDRFVYWLNRNPAGEMSIERQPVEGGEVETVLGFANRLLSYPVVQGDTLLYTSSNNGNDEIWAYVGRSGNHFRLSVYKTGLYQGAVDKSGAVVSAAFTADGYRLGALKSAWQAVKASGDSLENLYVKHPFQPVWNQTLEQVQQGGYAVRKYPKAKGLFNFHSWQPDYDDPEFSFTVYGQNVLNTLQSELSYVYNENEGFSRVGYTGTYGGWFVQPFVSLNQTWQRRIRYNRDTVFNWNETVGTVGLRLPLLLSGGKQYRSLVFTSSYNAVDANWTGMAKRLLKPISFVHYMEARVQYSGQIQAAAQHIYPHWGHSLLLQYRQALNQGVNSRQFLASGNFYLPGLAASHSIVLSASWQARDTSGGYSFSSNFPFSRGYQAVDYPRMWRLGANYHLPLWLPDWGLAQVVYFRRIRANLFYDVTGGKSLRTGVTTRFGTAGMEMYFDTRWWNQEGVTFGFRYNRLLNSPYFGGQGRNIWEIIWPVNLFNR</sequence>
<dbReference type="SUPFAM" id="SSF82171">
    <property type="entry name" value="DPP6 N-terminal domain-like"/>
    <property type="match status" value="1"/>
</dbReference>
<comment type="caution">
    <text evidence="2">The sequence shown here is derived from an EMBL/GenBank/DDBJ whole genome shotgun (WGS) entry which is preliminary data.</text>
</comment>
<dbReference type="RefSeq" id="WP_129002400.1">
    <property type="nucleotide sequence ID" value="NZ_SDHZ01000001.1"/>
</dbReference>
<feature type="signal peptide" evidence="1">
    <location>
        <begin position="1"/>
        <end position="20"/>
    </location>
</feature>
<dbReference type="Proteomes" id="UP000290545">
    <property type="component" value="Unassembled WGS sequence"/>
</dbReference>
<gene>
    <name evidence="2" type="ORF">ESB13_07565</name>
</gene>
<evidence type="ECO:0000313" key="2">
    <source>
        <dbReference type="EMBL" id="RXK86653.1"/>
    </source>
</evidence>
<reference evidence="2 3" key="1">
    <citation type="submission" date="2019-01" db="EMBL/GenBank/DDBJ databases">
        <title>Filimonas sp. strain TTM-71.</title>
        <authorList>
            <person name="Chen W.-M."/>
        </authorList>
    </citation>
    <scope>NUCLEOTIDE SEQUENCE [LARGE SCALE GENOMIC DNA]</scope>
    <source>
        <strain evidence="2 3">TTM-71</strain>
    </source>
</reference>
<keyword evidence="1" id="KW-0732">Signal</keyword>
<name>A0A4Q1DDB4_9BACT</name>
<feature type="chain" id="PRO_5020299953" evidence="1">
    <location>
        <begin position="21"/>
        <end position="936"/>
    </location>
</feature>
<protein>
    <submittedName>
        <fullName evidence="2">Uncharacterized protein</fullName>
    </submittedName>
</protein>
<proteinExistence type="predicted"/>